<evidence type="ECO:0000256" key="1">
    <source>
        <dbReference type="SAM" id="MobiDB-lite"/>
    </source>
</evidence>
<dbReference type="Proteomes" id="UP001159427">
    <property type="component" value="Unassembled WGS sequence"/>
</dbReference>
<comment type="caution">
    <text evidence="2">The sequence shown here is derived from an EMBL/GenBank/DDBJ whole genome shotgun (WGS) entry which is preliminary data.</text>
</comment>
<dbReference type="EMBL" id="CALNXI010000124">
    <property type="protein sequence ID" value="CAH3019736.1"/>
    <property type="molecule type" value="Genomic_DNA"/>
</dbReference>
<sequence>DHKPLESILRKSLLSATGHFQRMMLRLQNFDLESPATVQQPIEAHSGLAVLKAMIKAGWPDTQEEVPECIREYFSFRDELSGQDGLVLEGERLMILPSMRGVQAEIASEPSGDKEMHQKRQRSC</sequence>
<organism evidence="2 3">
    <name type="scientific">Porites evermanni</name>
    <dbReference type="NCBI Taxonomy" id="104178"/>
    <lineage>
        <taxon>Eukaryota</taxon>
        <taxon>Metazoa</taxon>
        <taxon>Cnidaria</taxon>
        <taxon>Anthozoa</taxon>
        <taxon>Hexacorallia</taxon>
        <taxon>Scleractinia</taxon>
        <taxon>Fungiina</taxon>
        <taxon>Poritidae</taxon>
        <taxon>Porites</taxon>
    </lineage>
</organism>
<proteinExistence type="predicted"/>
<keyword evidence="3" id="KW-1185">Reference proteome</keyword>
<reference evidence="2 3" key="1">
    <citation type="submission" date="2022-05" db="EMBL/GenBank/DDBJ databases">
        <authorList>
            <consortium name="Genoscope - CEA"/>
            <person name="William W."/>
        </authorList>
    </citation>
    <scope>NUCLEOTIDE SEQUENCE [LARGE SCALE GENOMIC DNA]</scope>
</reference>
<name>A0ABN8LR19_9CNID</name>
<accession>A0ABN8LR19</accession>
<evidence type="ECO:0000313" key="3">
    <source>
        <dbReference type="Proteomes" id="UP001159427"/>
    </source>
</evidence>
<evidence type="ECO:0000313" key="2">
    <source>
        <dbReference type="EMBL" id="CAH3019736.1"/>
    </source>
</evidence>
<gene>
    <name evidence="2" type="ORF">PEVE_00003936</name>
</gene>
<protein>
    <submittedName>
        <fullName evidence="2">Uncharacterized protein</fullName>
    </submittedName>
</protein>
<feature type="non-terminal residue" evidence="2">
    <location>
        <position position="1"/>
    </location>
</feature>
<feature type="region of interest" description="Disordered" evidence="1">
    <location>
        <begin position="105"/>
        <end position="124"/>
    </location>
</feature>